<dbReference type="STRING" id="1577474.GA0111570_105287"/>
<keyword evidence="1" id="KW-1133">Transmembrane helix</keyword>
<dbReference type="InterPro" id="IPR002035">
    <property type="entry name" value="VWF_A"/>
</dbReference>
<keyword evidence="4" id="KW-1185">Reference proteome</keyword>
<dbReference type="OrthoDB" id="3336142at2"/>
<sequence>MVDSLSPDDRLAIITFDTKPQVRQALTTIGSDRQSALSSLPSTPVGQATDIGTALNAAVDLMEGGDLRQRGAVLLFTDGTIDTASSSPYATVNSAGWTQLHQRAAALQGRHDIAPLAIALTSDTDAAVLKRVFANVTDVPASRLGNYLPQVSTDVMKAAAVKKLQDQLAAPVQVSVEGPLRATSGAAPRRTTLILHNANTAVPVRVDGLAVEADPASGITVGGLPESVDIPAAGTVTVEAQVSTTAPPGTTVPLAVTGTVTSPWQAVITGDLGLSWQSVLTASPMTLTASKSAVAIWSDLVQSRSARIGGLVLLALVVLGGVWGVWLATRPRLAGSLTVTRDGAVLDERLLRGRSMSLGLGKDIVSAQVTPVKDTEGERGVVVQVSAGTERKSGSLFEGDSLTVGDLTIRYTTDRARMLQLIGTD</sequence>
<dbReference type="Pfam" id="PF13519">
    <property type="entry name" value="VWA_2"/>
    <property type="match status" value="1"/>
</dbReference>
<evidence type="ECO:0000313" key="3">
    <source>
        <dbReference type="EMBL" id="SDB87047.1"/>
    </source>
</evidence>
<dbReference type="PROSITE" id="PS50234">
    <property type="entry name" value="VWFA"/>
    <property type="match status" value="1"/>
</dbReference>
<dbReference type="Gene3D" id="3.40.50.410">
    <property type="entry name" value="von Willebrand factor, type A domain"/>
    <property type="match status" value="1"/>
</dbReference>
<organism evidence="3 4">
    <name type="scientific">Raineyella antarctica</name>
    <dbReference type="NCBI Taxonomy" id="1577474"/>
    <lineage>
        <taxon>Bacteria</taxon>
        <taxon>Bacillati</taxon>
        <taxon>Actinomycetota</taxon>
        <taxon>Actinomycetes</taxon>
        <taxon>Propionibacteriales</taxon>
        <taxon>Propionibacteriaceae</taxon>
        <taxon>Raineyella</taxon>
    </lineage>
</organism>
<dbReference type="RefSeq" id="WP_092610079.1">
    <property type="nucleotide sequence ID" value="NZ_FMYF01000005.1"/>
</dbReference>
<evidence type="ECO:0000313" key="4">
    <source>
        <dbReference type="Proteomes" id="UP000199086"/>
    </source>
</evidence>
<name>A0A1G6GYC6_9ACTN</name>
<feature type="transmembrane region" description="Helical" evidence="1">
    <location>
        <begin position="308"/>
        <end position="328"/>
    </location>
</feature>
<dbReference type="InterPro" id="IPR036465">
    <property type="entry name" value="vWFA_dom_sf"/>
</dbReference>
<keyword evidence="1" id="KW-0472">Membrane</keyword>
<dbReference type="Proteomes" id="UP000199086">
    <property type="component" value="Unassembled WGS sequence"/>
</dbReference>
<dbReference type="SUPFAM" id="SSF53300">
    <property type="entry name" value="vWA-like"/>
    <property type="match status" value="1"/>
</dbReference>
<gene>
    <name evidence="3" type="ORF">GA0111570_105287</name>
</gene>
<protein>
    <submittedName>
        <fullName evidence="3">von Willebrand factor type A domain-containing protein</fullName>
    </submittedName>
</protein>
<keyword evidence="1" id="KW-0812">Transmembrane</keyword>
<evidence type="ECO:0000256" key="1">
    <source>
        <dbReference type="SAM" id="Phobius"/>
    </source>
</evidence>
<accession>A0A1G6GYC6</accession>
<dbReference type="AlphaFoldDB" id="A0A1G6GYC6"/>
<dbReference type="EMBL" id="FMYF01000005">
    <property type="protein sequence ID" value="SDB87047.1"/>
    <property type="molecule type" value="Genomic_DNA"/>
</dbReference>
<evidence type="ECO:0000259" key="2">
    <source>
        <dbReference type="PROSITE" id="PS50234"/>
    </source>
</evidence>
<feature type="domain" description="VWFA" evidence="2">
    <location>
        <begin position="1"/>
        <end position="172"/>
    </location>
</feature>
<proteinExistence type="predicted"/>
<reference evidence="3 4" key="1">
    <citation type="submission" date="2016-06" db="EMBL/GenBank/DDBJ databases">
        <authorList>
            <person name="Olsen C.W."/>
            <person name="Carey S."/>
            <person name="Hinshaw L."/>
            <person name="Karasin A.I."/>
        </authorList>
    </citation>
    <scope>NUCLEOTIDE SEQUENCE [LARGE SCALE GENOMIC DNA]</scope>
    <source>
        <strain evidence="3 4">LZ-22</strain>
    </source>
</reference>
<dbReference type="CDD" id="cd00198">
    <property type="entry name" value="vWFA"/>
    <property type="match status" value="1"/>
</dbReference>